<evidence type="ECO:0000313" key="4">
    <source>
        <dbReference type="Proteomes" id="UP000324758"/>
    </source>
</evidence>
<comment type="caution">
    <text evidence="3">The sequence shown here is derived from an EMBL/GenBank/DDBJ whole genome shotgun (WGS) entry which is preliminary data.</text>
</comment>
<keyword evidence="4" id="KW-1185">Reference proteome</keyword>
<evidence type="ECO:0000259" key="2">
    <source>
        <dbReference type="Pfam" id="PF00561"/>
    </source>
</evidence>
<dbReference type="OrthoDB" id="9780765at2"/>
<organism evidence="3 4">
    <name type="scientific">Bradyrhizobium rifense</name>
    <dbReference type="NCBI Taxonomy" id="515499"/>
    <lineage>
        <taxon>Bacteria</taxon>
        <taxon>Pseudomonadati</taxon>
        <taxon>Pseudomonadota</taxon>
        <taxon>Alphaproteobacteria</taxon>
        <taxon>Hyphomicrobiales</taxon>
        <taxon>Nitrobacteraceae</taxon>
        <taxon>Bradyrhizobium</taxon>
    </lineage>
</organism>
<reference evidence="3 4" key="1">
    <citation type="submission" date="2019-08" db="EMBL/GenBank/DDBJ databases">
        <title>Bradyrhizobium hipponensis sp. nov., a rhizobium isolated from a Lupinus angustifolius root nodule in Tunisia.</title>
        <authorList>
            <person name="Off K."/>
            <person name="Rejili M."/>
            <person name="Mars M."/>
            <person name="Brachmann A."/>
            <person name="Marin M."/>
        </authorList>
    </citation>
    <scope>NUCLEOTIDE SEQUENCE [LARGE SCALE GENOMIC DNA]</scope>
    <source>
        <strain evidence="3 4">CTAW71</strain>
    </source>
</reference>
<accession>A0A5D3KIM2</accession>
<evidence type="ECO:0000313" key="3">
    <source>
        <dbReference type="EMBL" id="TYL97061.1"/>
    </source>
</evidence>
<sequence length="295" mass="32314">MSRGRTGKRVMLLRNLFIASLVAVSISAARAAPPWLSLPPTPTLPKAAQSGFAPVNGIKVWYALFGRGEPVLLLHGGLANANYWGHQVRALQRHYQVIVMESRGHGRSSRNQEPYGYDLMALDVIGVLDHLKIKKAAIVGWSDGAIIGLDIAMKHPQRVSKLFAFAANSDPSGVADIATSDVFNAYIARAGEEYKRLSPTPTEYKSFVAEITRMWESQPKWSTSDLAAIKVPTWIVDGDHDEAIKRENTEFMAANIPGAGLLIQPEVSHFSFLQDPEQFSNDILHFLGRGGAAAR</sequence>
<proteinExistence type="predicted"/>
<dbReference type="GO" id="GO:0017171">
    <property type="term" value="F:serine hydrolase activity"/>
    <property type="evidence" value="ECO:0007669"/>
    <property type="project" value="TreeGrafter"/>
</dbReference>
<name>A0A5D3KIM2_9BRAD</name>
<protein>
    <submittedName>
        <fullName evidence="3">Alpha/beta hydrolase</fullName>
    </submittedName>
</protein>
<dbReference type="Proteomes" id="UP000324758">
    <property type="component" value="Unassembled WGS sequence"/>
</dbReference>
<dbReference type="PANTHER" id="PTHR46331">
    <property type="entry name" value="VALACYCLOVIR HYDROLASE"/>
    <property type="match status" value="1"/>
</dbReference>
<evidence type="ECO:0000256" key="1">
    <source>
        <dbReference type="SAM" id="SignalP"/>
    </source>
</evidence>
<dbReference type="Gene3D" id="3.40.50.1820">
    <property type="entry name" value="alpha/beta hydrolase"/>
    <property type="match status" value="1"/>
</dbReference>
<feature type="domain" description="AB hydrolase-1" evidence="2">
    <location>
        <begin position="70"/>
        <end position="169"/>
    </location>
</feature>
<keyword evidence="1" id="KW-0732">Signal</keyword>
<gene>
    <name evidence="3" type="ORF">FXB40_09795</name>
</gene>
<feature type="signal peptide" evidence="1">
    <location>
        <begin position="1"/>
        <end position="31"/>
    </location>
</feature>
<feature type="chain" id="PRO_5022933034" evidence="1">
    <location>
        <begin position="32"/>
        <end position="295"/>
    </location>
</feature>
<dbReference type="AlphaFoldDB" id="A0A5D3KIM2"/>
<dbReference type="SUPFAM" id="SSF53474">
    <property type="entry name" value="alpha/beta-Hydrolases"/>
    <property type="match status" value="1"/>
</dbReference>
<dbReference type="PANTHER" id="PTHR46331:SF2">
    <property type="entry name" value="VALACYCLOVIR HYDROLASE"/>
    <property type="match status" value="1"/>
</dbReference>
<dbReference type="Pfam" id="PF00561">
    <property type="entry name" value="Abhydrolase_1"/>
    <property type="match status" value="1"/>
</dbReference>
<dbReference type="EMBL" id="VSSS01000016">
    <property type="protein sequence ID" value="TYL97061.1"/>
    <property type="molecule type" value="Genomic_DNA"/>
</dbReference>
<dbReference type="InterPro" id="IPR029058">
    <property type="entry name" value="AB_hydrolase_fold"/>
</dbReference>
<dbReference type="InterPro" id="IPR000073">
    <property type="entry name" value="AB_hydrolase_1"/>
</dbReference>
<keyword evidence="3" id="KW-0378">Hydrolase</keyword>